<dbReference type="AlphaFoldDB" id="A0A940RY15"/>
<protein>
    <submittedName>
        <fullName evidence="1">Uncharacterized protein</fullName>
    </submittedName>
</protein>
<name>A0A940RY15_9ACTN</name>
<reference evidence="1" key="1">
    <citation type="submission" date="2021-03" db="EMBL/GenBank/DDBJ databases">
        <title>Whole genome sequence of Streptomyces bomunensis MMS17-BM035.</title>
        <authorList>
            <person name="Lee J.H."/>
        </authorList>
    </citation>
    <scope>NUCLEOTIDE SEQUENCE</scope>
    <source>
        <strain evidence="1">MMS17-BM035</strain>
    </source>
</reference>
<evidence type="ECO:0000313" key="2">
    <source>
        <dbReference type="Proteomes" id="UP000670475"/>
    </source>
</evidence>
<comment type="caution">
    <text evidence="1">The sequence shown here is derived from an EMBL/GenBank/DDBJ whole genome shotgun (WGS) entry which is preliminary data.</text>
</comment>
<proteinExistence type="predicted"/>
<sequence length="59" mass="6480">MTCPTAPNDAANWDAFSEYGHTKAPDTTTEQRAFTAWLKSIDMGTTTAPTPFPPEQQYA</sequence>
<organism evidence="1 2">
    <name type="scientific">Streptomyces montanisoli</name>
    <dbReference type="NCBI Taxonomy" id="2798581"/>
    <lineage>
        <taxon>Bacteria</taxon>
        <taxon>Bacillati</taxon>
        <taxon>Actinomycetota</taxon>
        <taxon>Actinomycetes</taxon>
        <taxon>Kitasatosporales</taxon>
        <taxon>Streptomycetaceae</taxon>
        <taxon>Streptomyces</taxon>
    </lineage>
</organism>
<accession>A0A940RY15</accession>
<dbReference type="RefSeq" id="WP_209339950.1">
    <property type="nucleotide sequence ID" value="NZ_JAGIQL010000036.1"/>
</dbReference>
<evidence type="ECO:0000313" key="1">
    <source>
        <dbReference type="EMBL" id="MBP0458184.1"/>
    </source>
</evidence>
<gene>
    <name evidence="1" type="ORF">JFN87_11825</name>
</gene>
<dbReference type="Proteomes" id="UP000670475">
    <property type="component" value="Unassembled WGS sequence"/>
</dbReference>
<keyword evidence="2" id="KW-1185">Reference proteome</keyword>
<dbReference type="EMBL" id="JAGIQL010000036">
    <property type="protein sequence ID" value="MBP0458184.1"/>
    <property type="molecule type" value="Genomic_DNA"/>
</dbReference>